<dbReference type="EMBL" id="JASAOG010000092">
    <property type="protein sequence ID" value="KAK0052768.1"/>
    <property type="molecule type" value="Genomic_DNA"/>
</dbReference>
<dbReference type="Proteomes" id="UP001233172">
    <property type="component" value="Unassembled WGS sequence"/>
</dbReference>
<evidence type="ECO:0000313" key="2">
    <source>
        <dbReference type="Proteomes" id="UP001233172"/>
    </source>
</evidence>
<accession>A0AAD8BDV5</accession>
<name>A0AAD8BDV5_BIOPF</name>
<dbReference type="AlphaFoldDB" id="A0AAD8BDV5"/>
<sequence length="60" mass="7389">YTREHQKEKDVFSSLLSNRMHKWTGLSLTTCRTQEFHWIENLLNRDHDKPKCLHESLFRF</sequence>
<organism evidence="1 2">
    <name type="scientific">Biomphalaria pfeifferi</name>
    <name type="common">Bloodfluke planorb</name>
    <name type="synonym">Freshwater snail</name>
    <dbReference type="NCBI Taxonomy" id="112525"/>
    <lineage>
        <taxon>Eukaryota</taxon>
        <taxon>Metazoa</taxon>
        <taxon>Spiralia</taxon>
        <taxon>Lophotrochozoa</taxon>
        <taxon>Mollusca</taxon>
        <taxon>Gastropoda</taxon>
        <taxon>Heterobranchia</taxon>
        <taxon>Euthyneura</taxon>
        <taxon>Panpulmonata</taxon>
        <taxon>Hygrophila</taxon>
        <taxon>Lymnaeoidea</taxon>
        <taxon>Planorbidae</taxon>
        <taxon>Biomphalaria</taxon>
    </lineage>
</organism>
<reference evidence="1" key="2">
    <citation type="submission" date="2023-04" db="EMBL/GenBank/DDBJ databases">
        <authorList>
            <person name="Bu L."/>
            <person name="Lu L."/>
            <person name="Laidemitt M.R."/>
            <person name="Zhang S.M."/>
            <person name="Mutuku M."/>
            <person name="Mkoji G."/>
            <person name="Steinauer M."/>
            <person name="Loker E.S."/>
        </authorList>
    </citation>
    <scope>NUCLEOTIDE SEQUENCE</scope>
    <source>
        <strain evidence="1">KasaAsao</strain>
        <tissue evidence="1">Whole Snail</tissue>
    </source>
</reference>
<comment type="caution">
    <text evidence="1">The sequence shown here is derived from an EMBL/GenBank/DDBJ whole genome shotgun (WGS) entry which is preliminary data.</text>
</comment>
<keyword evidence="2" id="KW-1185">Reference proteome</keyword>
<gene>
    <name evidence="1" type="ORF">Bpfe_017884</name>
</gene>
<proteinExistence type="predicted"/>
<protein>
    <submittedName>
        <fullName evidence="1">Uncharacterized protein</fullName>
    </submittedName>
</protein>
<evidence type="ECO:0000313" key="1">
    <source>
        <dbReference type="EMBL" id="KAK0052768.1"/>
    </source>
</evidence>
<feature type="non-terminal residue" evidence="1">
    <location>
        <position position="1"/>
    </location>
</feature>
<reference evidence="1" key="1">
    <citation type="journal article" date="2023" name="PLoS Negl. Trop. Dis.">
        <title>A genome sequence for Biomphalaria pfeifferi, the major vector snail for the human-infecting parasite Schistosoma mansoni.</title>
        <authorList>
            <person name="Bu L."/>
            <person name="Lu L."/>
            <person name="Laidemitt M.R."/>
            <person name="Zhang S.M."/>
            <person name="Mutuku M."/>
            <person name="Mkoji G."/>
            <person name="Steinauer M."/>
            <person name="Loker E.S."/>
        </authorList>
    </citation>
    <scope>NUCLEOTIDE SEQUENCE</scope>
    <source>
        <strain evidence="1">KasaAsao</strain>
    </source>
</reference>